<proteinExistence type="predicted"/>
<sequence length="90" mass="9680">MPDPSSTAGDTPTDYLSASLLEADQSLAHSLSSTPVRPTQRPKSFSIVYSSTGGATHSHCTHFFLLSIFKSQVVQKFGQPDNGVLAPRSW</sequence>
<name>A0A061F7W3_THECC</name>
<dbReference type="Gramene" id="EOY13450">
    <property type="protein sequence ID" value="EOY13450"/>
    <property type="gene ID" value="TCM_032023"/>
</dbReference>
<keyword evidence="2" id="KW-1185">Reference proteome</keyword>
<dbReference type="HOGENOM" id="CLU_2445248_0_0_1"/>
<gene>
    <name evidence="1" type="ORF">TCM_032023</name>
</gene>
<evidence type="ECO:0000313" key="2">
    <source>
        <dbReference type="Proteomes" id="UP000026915"/>
    </source>
</evidence>
<reference evidence="1 2" key="1">
    <citation type="journal article" date="2013" name="Genome Biol.">
        <title>The genome sequence of the most widely cultivated cacao type and its use to identify candidate genes regulating pod color.</title>
        <authorList>
            <person name="Motamayor J.C."/>
            <person name="Mockaitis K."/>
            <person name="Schmutz J."/>
            <person name="Haiminen N."/>
            <person name="Iii D.L."/>
            <person name="Cornejo O."/>
            <person name="Findley S.D."/>
            <person name="Zheng P."/>
            <person name="Utro F."/>
            <person name="Royaert S."/>
            <person name="Saski C."/>
            <person name="Jenkins J."/>
            <person name="Podicheti R."/>
            <person name="Zhao M."/>
            <person name="Scheffler B.E."/>
            <person name="Stack J.C."/>
            <person name="Feltus F.A."/>
            <person name="Mustiga G.M."/>
            <person name="Amores F."/>
            <person name="Phillips W."/>
            <person name="Marelli J.P."/>
            <person name="May G.D."/>
            <person name="Shapiro H."/>
            <person name="Ma J."/>
            <person name="Bustamante C.D."/>
            <person name="Schnell R.J."/>
            <person name="Main D."/>
            <person name="Gilbert D."/>
            <person name="Parida L."/>
            <person name="Kuhn D.N."/>
        </authorList>
    </citation>
    <scope>NUCLEOTIDE SEQUENCE [LARGE SCALE GENOMIC DNA]</scope>
    <source>
        <strain evidence="2">cv. Matina 1-6</strain>
    </source>
</reference>
<dbReference type="EMBL" id="CM001885">
    <property type="protein sequence ID" value="EOY13450.1"/>
    <property type="molecule type" value="Genomic_DNA"/>
</dbReference>
<dbReference type="InParanoid" id="A0A061F7W3"/>
<dbReference type="AlphaFoldDB" id="A0A061F7W3"/>
<evidence type="ECO:0000313" key="1">
    <source>
        <dbReference type="EMBL" id="EOY13450.1"/>
    </source>
</evidence>
<organism evidence="1 2">
    <name type="scientific">Theobroma cacao</name>
    <name type="common">Cacao</name>
    <name type="synonym">Cocoa</name>
    <dbReference type="NCBI Taxonomy" id="3641"/>
    <lineage>
        <taxon>Eukaryota</taxon>
        <taxon>Viridiplantae</taxon>
        <taxon>Streptophyta</taxon>
        <taxon>Embryophyta</taxon>
        <taxon>Tracheophyta</taxon>
        <taxon>Spermatophyta</taxon>
        <taxon>Magnoliopsida</taxon>
        <taxon>eudicotyledons</taxon>
        <taxon>Gunneridae</taxon>
        <taxon>Pentapetalae</taxon>
        <taxon>rosids</taxon>
        <taxon>malvids</taxon>
        <taxon>Malvales</taxon>
        <taxon>Malvaceae</taxon>
        <taxon>Byttnerioideae</taxon>
        <taxon>Theobroma</taxon>
    </lineage>
</organism>
<accession>A0A061F7W3</accession>
<dbReference type="Proteomes" id="UP000026915">
    <property type="component" value="Chromosome 7"/>
</dbReference>
<protein>
    <submittedName>
        <fullName evidence="1">Uncharacterized protein</fullName>
    </submittedName>
</protein>